<dbReference type="GO" id="GO:0005524">
    <property type="term" value="F:ATP binding"/>
    <property type="evidence" value="ECO:0007669"/>
    <property type="project" value="UniProtKB-KW"/>
</dbReference>
<dbReference type="InterPro" id="IPR050625">
    <property type="entry name" value="ParA/MinD_ATPase"/>
</dbReference>
<dbReference type="AlphaFoldDB" id="A0A1M5XKF1"/>
<organism evidence="3 4">
    <name type="scientific">Clostridium grantii DSM 8605</name>
    <dbReference type="NCBI Taxonomy" id="1121316"/>
    <lineage>
        <taxon>Bacteria</taxon>
        <taxon>Bacillati</taxon>
        <taxon>Bacillota</taxon>
        <taxon>Clostridia</taxon>
        <taxon>Eubacteriales</taxon>
        <taxon>Clostridiaceae</taxon>
        <taxon>Clostridium</taxon>
    </lineage>
</organism>
<dbReference type="InterPro" id="IPR033756">
    <property type="entry name" value="YlxH/NBP35"/>
</dbReference>
<dbReference type="STRING" id="1121316.SAMN02745207_03696"/>
<dbReference type="InterPro" id="IPR027417">
    <property type="entry name" value="P-loop_NTPase"/>
</dbReference>
<keyword evidence="1" id="KW-0547">Nucleotide-binding</keyword>
<dbReference type="GO" id="GO:0051782">
    <property type="term" value="P:negative regulation of cell division"/>
    <property type="evidence" value="ECO:0007669"/>
    <property type="project" value="TreeGrafter"/>
</dbReference>
<evidence type="ECO:0000313" key="4">
    <source>
        <dbReference type="Proteomes" id="UP000184447"/>
    </source>
</evidence>
<proteinExistence type="predicted"/>
<keyword evidence="3" id="KW-0966">Cell projection</keyword>
<dbReference type="InterPro" id="IPR025501">
    <property type="entry name" value="MinD_FleN"/>
</dbReference>
<evidence type="ECO:0000313" key="3">
    <source>
        <dbReference type="EMBL" id="SHH99733.1"/>
    </source>
</evidence>
<evidence type="ECO:0000256" key="1">
    <source>
        <dbReference type="ARBA" id="ARBA00022741"/>
    </source>
</evidence>
<dbReference type="OrthoDB" id="9816297at2"/>
<name>A0A1M5XKF1_9CLOT</name>
<keyword evidence="2" id="KW-0067">ATP-binding</keyword>
<accession>A0A1M5XKF1</accession>
<keyword evidence="3" id="KW-0969">Cilium</keyword>
<dbReference type="SUPFAM" id="SSF52540">
    <property type="entry name" value="P-loop containing nucleoside triphosphate hydrolases"/>
    <property type="match status" value="1"/>
</dbReference>
<dbReference type="GO" id="GO:0009898">
    <property type="term" value="C:cytoplasmic side of plasma membrane"/>
    <property type="evidence" value="ECO:0007669"/>
    <property type="project" value="TreeGrafter"/>
</dbReference>
<dbReference type="GO" id="GO:0016887">
    <property type="term" value="F:ATP hydrolysis activity"/>
    <property type="evidence" value="ECO:0007669"/>
    <property type="project" value="TreeGrafter"/>
</dbReference>
<dbReference type="EMBL" id="FQXM01000030">
    <property type="protein sequence ID" value="SHH99733.1"/>
    <property type="molecule type" value="Genomic_DNA"/>
</dbReference>
<dbReference type="PIRSF" id="PIRSF003092">
    <property type="entry name" value="MinD"/>
    <property type="match status" value="1"/>
</dbReference>
<protein>
    <submittedName>
        <fullName evidence="3">Flagellar biosynthesis protein FlhG</fullName>
    </submittedName>
</protein>
<sequence length="295" mass="32882">MMDQAQNLRKMISTKNNEVKHKEESVNNNNVLVYTITSGKGGVGKSNFTVNLAVEMQRRGRKVLIIDGDYGMANVNVLFGIVPKKTLHDVIYKGVPLREVVIESESGVKIISGGSGFFEMTEVSEERQNALIEGMLQLKDIDIILIDTSAGVSRNLLSFISFSQEMILVTTPEPTSLTDAYSLIKMVAKMSIKDSIKVVINKTRDQRNADAIFNRLEKAALSFLGIHLNKLGYVVEDSKVKDSVMEQTPFIELHPNCTASKNISSIVDKLLGQKYSNAEKTTMQQVVSRMMRVFR</sequence>
<dbReference type="Pfam" id="PF10609">
    <property type="entry name" value="ParA"/>
    <property type="match status" value="1"/>
</dbReference>
<dbReference type="CDD" id="cd02038">
    <property type="entry name" value="FlhG-like"/>
    <property type="match status" value="1"/>
</dbReference>
<reference evidence="3 4" key="1">
    <citation type="submission" date="2016-11" db="EMBL/GenBank/DDBJ databases">
        <authorList>
            <person name="Jaros S."/>
            <person name="Januszkiewicz K."/>
            <person name="Wedrychowicz H."/>
        </authorList>
    </citation>
    <scope>NUCLEOTIDE SEQUENCE [LARGE SCALE GENOMIC DNA]</scope>
    <source>
        <strain evidence="3 4">DSM 8605</strain>
    </source>
</reference>
<dbReference type="GO" id="GO:0005829">
    <property type="term" value="C:cytosol"/>
    <property type="evidence" value="ECO:0007669"/>
    <property type="project" value="TreeGrafter"/>
</dbReference>
<keyword evidence="3" id="KW-0282">Flagellum</keyword>
<dbReference type="PANTHER" id="PTHR43384">
    <property type="entry name" value="SEPTUM SITE-DETERMINING PROTEIN MIND HOMOLOG, CHLOROPLASTIC-RELATED"/>
    <property type="match status" value="1"/>
</dbReference>
<dbReference type="Proteomes" id="UP000184447">
    <property type="component" value="Unassembled WGS sequence"/>
</dbReference>
<dbReference type="PANTHER" id="PTHR43384:SF4">
    <property type="entry name" value="CELLULOSE BIOSYNTHESIS PROTEIN BCSQ-RELATED"/>
    <property type="match status" value="1"/>
</dbReference>
<dbReference type="InterPro" id="IPR033875">
    <property type="entry name" value="FlhG"/>
</dbReference>
<gene>
    <name evidence="3" type="ORF">SAMN02745207_03696</name>
</gene>
<dbReference type="Gene3D" id="3.40.50.300">
    <property type="entry name" value="P-loop containing nucleotide triphosphate hydrolases"/>
    <property type="match status" value="1"/>
</dbReference>
<evidence type="ECO:0000256" key="2">
    <source>
        <dbReference type="ARBA" id="ARBA00022840"/>
    </source>
</evidence>
<keyword evidence="4" id="KW-1185">Reference proteome</keyword>
<dbReference type="RefSeq" id="WP_073340483.1">
    <property type="nucleotide sequence ID" value="NZ_FQXM01000030.1"/>
</dbReference>